<dbReference type="Proteomes" id="UP000002384">
    <property type="component" value="Chromosome"/>
</dbReference>
<dbReference type="KEGG" id="cyc:PCC7424_3926"/>
<dbReference type="eggNOG" id="COG0628">
    <property type="taxonomic scope" value="Bacteria"/>
</dbReference>
<feature type="transmembrane region" description="Helical" evidence="6">
    <location>
        <begin position="192"/>
        <end position="210"/>
    </location>
</feature>
<dbReference type="InterPro" id="IPR002549">
    <property type="entry name" value="AI-2E-like"/>
</dbReference>
<reference evidence="8" key="1">
    <citation type="journal article" date="2011" name="MBio">
        <title>Novel metabolic attributes of the genus Cyanothece, comprising a group of unicellular nitrogen-fixing Cyanobacteria.</title>
        <authorList>
            <person name="Bandyopadhyay A."/>
            <person name="Elvitigala T."/>
            <person name="Welsh E."/>
            <person name="Stockel J."/>
            <person name="Liberton M."/>
            <person name="Min H."/>
            <person name="Sherman L.A."/>
            <person name="Pakrasi H.B."/>
        </authorList>
    </citation>
    <scope>NUCLEOTIDE SEQUENCE [LARGE SCALE GENOMIC DNA]</scope>
    <source>
        <strain evidence="8">PCC 7424</strain>
    </source>
</reference>
<dbReference type="GO" id="GO:0016020">
    <property type="term" value="C:membrane"/>
    <property type="evidence" value="ECO:0007669"/>
    <property type="project" value="UniProtKB-SubCell"/>
</dbReference>
<evidence type="ECO:0000256" key="2">
    <source>
        <dbReference type="ARBA" id="ARBA00009773"/>
    </source>
</evidence>
<dbReference type="GO" id="GO:0055085">
    <property type="term" value="P:transmembrane transport"/>
    <property type="evidence" value="ECO:0007669"/>
    <property type="project" value="TreeGrafter"/>
</dbReference>
<proteinExistence type="inferred from homology"/>
<dbReference type="AlphaFoldDB" id="B7KKG9"/>
<name>B7KKG9_GLOC7</name>
<dbReference type="HOGENOM" id="CLU_031275_1_1_3"/>
<gene>
    <name evidence="7" type="ordered locus">PCC7424_3926</name>
</gene>
<dbReference type="PANTHER" id="PTHR21716:SF62">
    <property type="entry name" value="TRANSPORT PROTEIN YDBI-RELATED"/>
    <property type="match status" value="1"/>
</dbReference>
<keyword evidence="5 6" id="KW-0472">Membrane</keyword>
<evidence type="ECO:0008006" key="9">
    <source>
        <dbReference type="Google" id="ProtNLM"/>
    </source>
</evidence>
<evidence type="ECO:0000313" key="7">
    <source>
        <dbReference type="EMBL" id="ACK72302.1"/>
    </source>
</evidence>
<feature type="transmembrane region" description="Helical" evidence="6">
    <location>
        <begin position="243"/>
        <end position="270"/>
    </location>
</feature>
<dbReference type="OrthoDB" id="506451at2"/>
<organism evidence="7 8">
    <name type="scientific">Gloeothece citriformis (strain PCC 7424)</name>
    <name type="common">Cyanothece sp. (strain PCC 7424)</name>
    <dbReference type="NCBI Taxonomy" id="65393"/>
    <lineage>
        <taxon>Bacteria</taxon>
        <taxon>Bacillati</taxon>
        <taxon>Cyanobacteriota</taxon>
        <taxon>Cyanophyceae</taxon>
        <taxon>Oscillatoriophycideae</taxon>
        <taxon>Chroococcales</taxon>
        <taxon>Aphanothecaceae</taxon>
        <taxon>Gloeothece</taxon>
        <taxon>Gloeothece citriformis</taxon>
    </lineage>
</organism>
<feature type="transmembrane region" description="Helical" evidence="6">
    <location>
        <begin position="6"/>
        <end position="33"/>
    </location>
</feature>
<evidence type="ECO:0000256" key="3">
    <source>
        <dbReference type="ARBA" id="ARBA00022692"/>
    </source>
</evidence>
<dbReference type="Pfam" id="PF01594">
    <property type="entry name" value="AI-2E_transport"/>
    <property type="match status" value="1"/>
</dbReference>
<feature type="transmembrane region" description="Helical" evidence="6">
    <location>
        <begin position="54"/>
        <end position="80"/>
    </location>
</feature>
<evidence type="ECO:0000313" key="8">
    <source>
        <dbReference type="Proteomes" id="UP000002384"/>
    </source>
</evidence>
<evidence type="ECO:0000256" key="1">
    <source>
        <dbReference type="ARBA" id="ARBA00004141"/>
    </source>
</evidence>
<feature type="transmembrane region" description="Helical" evidence="6">
    <location>
        <begin position="290"/>
        <end position="314"/>
    </location>
</feature>
<evidence type="ECO:0000256" key="4">
    <source>
        <dbReference type="ARBA" id="ARBA00022989"/>
    </source>
</evidence>
<comment type="similarity">
    <text evidence="2">Belongs to the autoinducer-2 exporter (AI-2E) (TC 2.A.86) family.</text>
</comment>
<evidence type="ECO:0000256" key="5">
    <source>
        <dbReference type="ARBA" id="ARBA00023136"/>
    </source>
</evidence>
<keyword evidence="3 6" id="KW-0812">Transmembrane</keyword>
<feature type="transmembrane region" description="Helical" evidence="6">
    <location>
        <begin position="145"/>
        <end position="171"/>
    </location>
</feature>
<dbReference type="PANTHER" id="PTHR21716">
    <property type="entry name" value="TRANSMEMBRANE PROTEIN"/>
    <property type="match status" value="1"/>
</dbReference>
<accession>B7KKG9</accession>
<dbReference type="STRING" id="65393.PCC7424_3926"/>
<keyword evidence="4 6" id="KW-1133">Transmembrane helix</keyword>
<evidence type="ECO:0000256" key="6">
    <source>
        <dbReference type="SAM" id="Phobius"/>
    </source>
</evidence>
<keyword evidence="8" id="KW-1185">Reference proteome</keyword>
<dbReference type="EMBL" id="CP001291">
    <property type="protein sequence ID" value="ACK72302.1"/>
    <property type="molecule type" value="Genomic_DNA"/>
</dbReference>
<sequence>MNFVSYIGIIALLISLYVVWQIRQLVLLIFTAIVLATALNQLVKQFQRWKLRRFLAIITSFAILLIISIIFALLIIPPFIEQFQELVELLPTTLTQVEALINLIENRYLDFLELPDFNTLQQEIQPQIARIVRGFFDVFSTSINIIVQAVLVFILTLMFLGNPQAYCSLFIRLFPSFYRRRVGEILSLCEEALSSWTIGIIIEMVFITILSGIGLWILQVPLVLAHAILAGLLNFIPNLGPTLSVVFPVAIALLDAPWKAGAVLVLYIIIQQIESYWLTPTIMAKQVSLLPAVTLMAQLFFASFFGFLGLLIALPMTVIAKTWLEEILIKDFLDRWKKLN</sequence>
<protein>
    <recommendedName>
        <fullName evidence="9">Permease</fullName>
    </recommendedName>
</protein>
<dbReference type="RefSeq" id="WP_015955887.1">
    <property type="nucleotide sequence ID" value="NC_011729.1"/>
</dbReference>
<comment type="subcellular location">
    <subcellularLocation>
        <location evidence="1">Membrane</location>
        <topology evidence="1">Multi-pass membrane protein</topology>
    </subcellularLocation>
</comment>